<dbReference type="Gene3D" id="3.30.450.20">
    <property type="entry name" value="PAS domain"/>
    <property type="match status" value="2"/>
</dbReference>
<dbReference type="PROSITE" id="PS50110">
    <property type="entry name" value="RESPONSE_REGULATORY"/>
    <property type="match status" value="1"/>
</dbReference>
<dbReference type="CDD" id="cd00082">
    <property type="entry name" value="HisKA"/>
    <property type="match status" value="1"/>
</dbReference>
<evidence type="ECO:0000313" key="10">
    <source>
        <dbReference type="EMBL" id="MBL4916929.1"/>
    </source>
</evidence>
<dbReference type="SMART" id="SM00086">
    <property type="entry name" value="PAC"/>
    <property type="match status" value="2"/>
</dbReference>
<dbReference type="PROSITE" id="PS50113">
    <property type="entry name" value="PAC"/>
    <property type="match status" value="1"/>
</dbReference>
<dbReference type="SUPFAM" id="SSF55785">
    <property type="entry name" value="PYP-like sensor domain (PAS domain)"/>
    <property type="match status" value="2"/>
</dbReference>
<keyword evidence="5" id="KW-0418">Kinase</keyword>
<dbReference type="Pfam" id="PF08447">
    <property type="entry name" value="PAS_3"/>
    <property type="match status" value="2"/>
</dbReference>
<evidence type="ECO:0000259" key="7">
    <source>
        <dbReference type="PROSITE" id="PS50109"/>
    </source>
</evidence>
<dbReference type="Pfam" id="PF13185">
    <property type="entry name" value="GAF_2"/>
    <property type="match status" value="1"/>
</dbReference>
<dbReference type="InterPro" id="IPR003018">
    <property type="entry name" value="GAF"/>
</dbReference>
<feature type="domain" description="Histidine kinase" evidence="7">
    <location>
        <begin position="603"/>
        <end position="827"/>
    </location>
</feature>
<gene>
    <name evidence="10" type="ORF">JL811_06800</name>
</gene>
<evidence type="ECO:0000256" key="5">
    <source>
        <dbReference type="ARBA" id="ARBA00022777"/>
    </source>
</evidence>
<dbReference type="SMART" id="SM00448">
    <property type="entry name" value="REC"/>
    <property type="match status" value="1"/>
</dbReference>
<sequence length="970" mass="107967">MITPSSRNFQPEEPSHADMVQSLPHIVWTAQPGGWVDWFSREFEQYTGFSDALNAQHGWVEAVHPDDRGKLAESWVRSREAAHSYTTELRVWSQQTQSWRANLVSARAQLSPDGQIVRWFGTVTDIQSLRDAENERAFELKFRKIESEILRAIGTGGTLQQIFTLICHKIEDLLPDARTVITHIAPDGFIGEGFSISMPAAFIDACKGMPVGAKAGSCGTAAYRRELVIVEDTLTDPLWEDCRELAFTYGLRSSISCPVLDEAGNSVATLALHFLKPFQLSNAEIMTARRLSEFVFLALSATRDRELLQQSEERYRSLFDLMPVSVWEEDVSVVLEDLAALKRGGLVDFRSWIDDNPDFVVEMIRKIRIVGVNQAALSVHRVASVDALAERLATFGADPALRPDFADHLCALFADDTYYESQRTITDADGKSHDILLRIIRATPTSSRLLVVEMDLTDQIQAEHRFRTIAQATSDVIYERDIAADHVWVSNGLSQHFGYPPFHEGHPRSFWIENVHAEDRDRVVAEMDRAIDTDGAEWSHEYRFRKFAGEFVPVRENAVIVRDLSGKAVRVIGNMTDLSEQKSLEERLRRSQRMEAVGRLTGGIAHDFNNILAIIIGNAEFLLDYHPEGTPERRMVENIDQAADRASELTAHLLGFSRQQALVPKPTDLNAVIGRTHTLLHRSLTPAIHLELDLAPDAHFASIDQPMFESALLNLCVNARDAMPSGGRLTISTRNRVLDGSWQKGDFEQPQAGRYVEITVSDTGTGMSADVRAWMFEPFFTTKPAGKGSGLGLPMVYGFVKQSRGHLRVESAPGAGTSISFYLPAIEPESTEIIATDAKPAEHGMASAAVLVVEDESLVREHLVALLQSMGHEVTATIIPHEALALIEAGQHFDIIISDIVMPGGMNGVEFARTLRDSGIETPILLVSGFTDDIEILSGGLQDRIDFLKKPYRRSDIVERMQNLLTKPAM</sequence>
<keyword evidence="4" id="KW-0808">Transferase</keyword>
<dbReference type="NCBIfam" id="TIGR00229">
    <property type="entry name" value="sensory_box"/>
    <property type="match status" value="1"/>
</dbReference>
<dbReference type="InterPro" id="IPR003661">
    <property type="entry name" value="HisK_dim/P_dom"/>
</dbReference>
<name>A0A8K0V715_9RHOB</name>
<dbReference type="Proteomes" id="UP000648908">
    <property type="component" value="Unassembled WGS sequence"/>
</dbReference>
<dbReference type="Gene3D" id="3.30.565.10">
    <property type="entry name" value="Histidine kinase-like ATPase, C-terminal domain"/>
    <property type="match status" value="1"/>
</dbReference>
<dbReference type="InterPro" id="IPR035965">
    <property type="entry name" value="PAS-like_dom_sf"/>
</dbReference>
<evidence type="ECO:0000256" key="3">
    <source>
        <dbReference type="ARBA" id="ARBA00022553"/>
    </source>
</evidence>
<dbReference type="InterPro" id="IPR001789">
    <property type="entry name" value="Sig_transdc_resp-reg_receiver"/>
</dbReference>
<feature type="modified residue" description="4-aspartylphosphate" evidence="6">
    <location>
        <position position="899"/>
    </location>
</feature>
<dbReference type="SMART" id="SM00387">
    <property type="entry name" value="HATPase_c"/>
    <property type="match status" value="1"/>
</dbReference>
<dbReference type="SUPFAM" id="SSF47384">
    <property type="entry name" value="Homodimeric domain of signal transducing histidine kinase"/>
    <property type="match status" value="1"/>
</dbReference>
<dbReference type="SMART" id="SM00091">
    <property type="entry name" value="PAS"/>
    <property type="match status" value="2"/>
</dbReference>
<dbReference type="InterPro" id="IPR000700">
    <property type="entry name" value="PAS-assoc_C"/>
</dbReference>
<comment type="catalytic activity">
    <reaction evidence="1">
        <text>ATP + protein L-histidine = ADP + protein N-phospho-L-histidine.</text>
        <dbReference type="EC" id="2.7.13.3"/>
    </reaction>
</comment>
<dbReference type="SMART" id="SM00065">
    <property type="entry name" value="GAF"/>
    <property type="match status" value="1"/>
</dbReference>
<evidence type="ECO:0000259" key="9">
    <source>
        <dbReference type="PROSITE" id="PS50113"/>
    </source>
</evidence>
<evidence type="ECO:0000313" key="11">
    <source>
        <dbReference type="Proteomes" id="UP000648908"/>
    </source>
</evidence>
<dbReference type="Gene3D" id="1.10.287.130">
    <property type="match status" value="1"/>
</dbReference>
<feature type="domain" description="PAC" evidence="9">
    <location>
        <begin position="538"/>
        <end position="590"/>
    </location>
</feature>
<protein>
    <recommendedName>
        <fullName evidence="2">histidine kinase</fullName>
        <ecNumber evidence="2">2.7.13.3</ecNumber>
    </recommendedName>
</protein>
<dbReference type="SUPFAM" id="SSF55874">
    <property type="entry name" value="ATPase domain of HSP90 chaperone/DNA topoisomerase II/histidine kinase"/>
    <property type="match status" value="1"/>
</dbReference>
<dbReference type="SUPFAM" id="SSF52172">
    <property type="entry name" value="CheY-like"/>
    <property type="match status" value="1"/>
</dbReference>
<dbReference type="CDD" id="cd00130">
    <property type="entry name" value="PAS"/>
    <property type="match status" value="1"/>
</dbReference>
<dbReference type="InterPro" id="IPR004358">
    <property type="entry name" value="Sig_transdc_His_kin-like_C"/>
</dbReference>
<keyword evidence="3 6" id="KW-0597">Phosphoprotein</keyword>
<dbReference type="SMART" id="SM00388">
    <property type="entry name" value="HisKA"/>
    <property type="match status" value="1"/>
</dbReference>
<evidence type="ECO:0000256" key="6">
    <source>
        <dbReference type="PROSITE-ProRule" id="PRU00169"/>
    </source>
</evidence>
<dbReference type="InterPro" id="IPR000014">
    <property type="entry name" value="PAS"/>
</dbReference>
<evidence type="ECO:0000256" key="4">
    <source>
        <dbReference type="ARBA" id="ARBA00022679"/>
    </source>
</evidence>
<dbReference type="AlphaFoldDB" id="A0A8K0V715"/>
<dbReference type="PRINTS" id="PR00344">
    <property type="entry name" value="BCTRLSENSOR"/>
</dbReference>
<dbReference type="InterPro" id="IPR013655">
    <property type="entry name" value="PAS_fold_3"/>
</dbReference>
<dbReference type="PROSITE" id="PS50109">
    <property type="entry name" value="HIS_KIN"/>
    <property type="match status" value="1"/>
</dbReference>
<feature type="domain" description="Response regulatory" evidence="8">
    <location>
        <begin position="849"/>
        <end position="965"/>
    </location>
</feature>
<reference evidence="10" key="1">
    <citation type="submission" date="2021-01" db="EMBL/GenBank/DDBJ databases">
        <title>Tabrizicola alba sp. nov. a motile alkaliphilic bacterium isolated from a soda lake.</title>
        <authorList>
            <person name="Szuroczki S."/>
            <person name="Abbaszade G."/>
            <person name="Schumann P."/>
            <person name="Toth E."/>
        </authorList>
    </citation>
    <scope>NUCLEOTIDE SEQUENCE</scope>
    <source>
        <strain evidence="10">DMG-N-6</strain>
    </source>
</reference>
<dbReference type="EC" id="2.7.13.3" evidence="2"/>
<evidence type="ECO:0000256" key="2">
    <source>
        <dbReference type="ARBA" id="ARBA00012438"/>
    </source>
</evidence>
<proteinExistence type="predicted"/>
<dbReference type="InterPro" id="IPR001610">
    <property type="entry name" value="PAC"/>
</dbReference>
<organism evidence="10 11">
    <name type="scientific">Szabonella alba</name>
    <dbReference type="NCBI Taxonomy" id="2804194"/>
    <lineage>
        <taxon>Bacteria</taxon>
        <taxon>Pseudomonadati</taxon>
        <taxon>Pseudomonadota</taxon>
        <taxon>Alphaproteobacteria</taxon>
        <taxon>Rhodobacterales</taxon>
        <taxon>Paracoccaceae</taxon>
        <taxon>Szabonella</taxon>
    </lineage>
</organism>
<dbReference type="InterPro" id="IPR003594">
    <property type="entry name" value="HATPase_dom"/>
</dbReference>
<dbReference type="InterPro" id="IPR036097">
    <property type="entry name" value="HisK_dim/P_sf"/>
</dbReference>
<dbReference type="Pfam" id="PF00072">
    <property type="entry name" value="Response_reg"/>
    <property type="match status" value="1"/>
</dbReference>
<keyword evidence="11" id="KW-1185">Reference proteome</keyword>
<accession>A0A8K0V715</accession>
<dbReference type="GO" id="GO:0000155">
    <property type="term" value="F:phosphorelay sensor kinase activity"/>
    <property type="evidence" value="ECO:0007669"/>
    <property type="project" value="InterPro"/>
</dbReference>
<dbReference type="SUPFAM" id="SSF55781">
    <property type="entry name" value="GAF domain-like"/>
    <property type="match status" value="1"/>
</dbReference>
<evidence type="ECO:0000259" key="8">
    <source>
        <dbReference type="PROSITE" id="PS50110"/>
    </source>
</evidence>
<evidence type="ECO:0000256" key="1">
    <source>
        <dbReference type="ARBA" id="ARBA00000085"/>
    </source>
</evidence>
<comment type="caution">
    <text evidence="10">The sequence shown here is derived from an EMBL/GenBank/DDBJ whole genome shotgun (WGS) entry which is preliminary data.</text>
</comment>
<dbReference type="EMBL" id="JAESVN010000002">
    <property type="protein sequence ID" value="MBL4916929.1"/>
    <property type="molecule type" value="Genomic_DNA"/>
</dbReference>
<dbReference type="Pfam" id="PF00512">
    <property type="entry name" value="HisKA"/>
    <property type="match status" value="1"/>
</dbReference>
<dbReference type="InterPro" id="IPR029016">
    <property type="entry name" value="GAF-like_dom_sf"/>
</dbReference>
<dbReference type="InterPro" id="IPR005467">
    <property type="entry name" value="His_kinase_dom"/>
</dbReference>
<dbReference type="Gene3D" id="3.30.450.40">
    <property type="match status" value="1"/>
</dbReference>
<dbReference type="Pfam" id="PF02518">
    <property type="entry name" value="HATPase_c"/>
    <property type="match status" value="1"/>
</dbReference>
<dbReference type="PANTHER" id="PTHR43065:SF42">
    <property type="entry name" value="TWO-COMPONENT SENSOR PPRA"/>
    <property type="match status" value="1"/>
</dbReference>
<dbReference type="PANTHER" id="PTHR43065">
    <property type="entry name" value="SENSOR HISTIDINE KINASE"/>
    <property type="match status" value="1"/>
</dbReference>
<dbReference type="InterPro" id="IPR011006">
    <property type="entry name" value="CheY-like_superfamily"/>
</dbReference>
<dbReference type="InterPro" id="IPR036890">
    <property type="entry name" value="HATPase_C_sf"/>
</dbReference>
<dbReference type="Gene3D" id="3.40.50.2300">
    <property type="match status" value="1"/>
</dbReference>
<dbReference type="RefSeq" id="WP_202687729.1">
    <property type="nucleotide sequence ID" value="NZ_JAESVN010000002.1"/>
</dbReference>